<dbReference type="AlphaFoldDB" id="A0A8J3AQX5"/>
<dbReference type="EMBL" id="BMDI01000001">
    <property type="protein sequence ID" value="GGI18758.1"/>
    <property type="molecule type" value="Genomic_DNA"/>
</dbReference>
<gene>
    <name evidence="6" type="ORF">GCM10008066_15680</name>
</gene>
<dbReference type="SUPFAM" id="SSF161084">
    <property type="entry name" value="MAPEG domain-like"/>
    <property type="match status" value="1"/>
</dbReference>
<dbReference type="Gene3D" id="1.20.120.550">
    <property type="entry name" value="Membrane associated eicosanoid/glutathione metabolism-like domain"/>
    <property type="match status" value="1"/>
</dbReference>
<sequence length="128" mass="14183">MHIAYWCILIAGVLPVVTVGIAKAGVKNFDNHNPRQWLDRQDGYRRRADAAHRNHFEAFPFFAAGVLVAQQLGAPQDSIDMLAMAFIAARLAYTFLYLSDRATLRSVAWAIGYLSAIALFLLAAFKGI</sequence>
<evidence type="ECO:0000313" key="6">
    <source>
        <dbReference type="EMBL" id="GGI18758.1"/>
    </source>
</evidence>
<evidence type="ECO:0000256" key="4">
    <source>
        <dbReference type="ARBA" id="ARBA00023136"/>
    </source>
</evidence>
<evidence type="ECO:0000256" key="3">
    <source>
        <dbReference type="ARBA" id="ARBA00022989"/>
    </source>
</evidence>
<keyword evidence="4 5" id="KW-0472">Membrane</keyword>
<dbReference type="Pfam" id="PF01124">
    <property type="entry name" value="MAPEG"/>
    <property type="match status" value="1"/>
</dbReference>
<dbReference type="GO" id="GO:0016020">
    <property type="term" value="C:membrane"/>
    <property type="evidence" value="ECO:0007669"/>
    <property type="project" value="UniProtKB-SubCell"/>
</dbReference>
<accession>A0A8J3AQX5</accession>
<evidence type="ECO:0000256" key="5">
    <source>
        <dbReference type="SAM" id="Phobius"/>
    </source>
</evidence>
<evidence type="ECO:0000256" key="1">
    <source>
        <dbReference type="ARBA" id="ARBA00004370"/>
    </source>
</evidence>
<comment type="caution">
    <text evidence="6">The sequence shown here is derived from an EMBL/GenBank/DDBJ whole genome shotgun (WGS) entry which is preliminary data.</text>
</comment>
<evidence type="ECO:0000256" key="2">
    <source>
        <dbReference type="ARBA" id="ARBA00022692"/>
    </source>
</evidence>
<dbReference type="PANTHER" id="PTHR35371:SF1">
    <property type="entry name" value="BLR7753 PROTEIN"/>
    <property type="match status" value="1"/>
</dbReference>
<dbReference type="InterPro" id="IPR001129">
    <property type="entry name" value="Membr-assoc_MAPEG"/>
</dbReference>
<feature type="transmembrane region" description="Helical" evidence="5">
    <location>
        <begin position="81"/>
        <end position="99"/>
    </location>
</feature>
<keyword evidence="2 5" id="KW-0812">Transmembrane</keyword>
<keyword evidence="3 5" id="KW-1133">Transmembrane helix</keyword>
<dbReference type="RefSeq" id="WP_188380684.1">
    <property type="nucleotide sequence ID" value="NZ_BMDI01000001.1"/>
</dbReference>
<reference evidence="7" key="1">
    <citation type="journal article" date="2019" name="Int. J. Syst. Evol. Microbiol.">
        <title>The Global Catalogue of Microorganisms (GCM) 10K type strain sequencing project: providing services to taxonomists for standard genome sequencing and annotation.</title>
        <authorList>
            <consortium name="The Broad Institute Genomics Platform"/>
            <consortium name="The Broad Institute Genome Sequencing Center for Infectious Disease"/>
            <person name="Wu L."/>
            <person name="Ma J."/>
        </authorList>
    </citation>
    <scope>NUCLEOTIDE SEQUENCE [LARGE SCALE GENOMIC DNA]</scope>
    <source>
        <strain evidence="7">CCM 2767</strain>
    </source>
</reference>
<comment type="subcellular location">
    <subcellularLocation>
        <location evidence="1">Membrane</location>
    </subcellularLocation>
</comment>
<protein>
    <submittedName>
        <fullName evidence="6">Membrane protein</fullName>
    </submittedName>
</protein>
<feature type="transmembrane region" description="Helical" evidence="5">
    <location>
        <begin position="106"/>
        <end position="125"/>
    </location>
</feature>
<proteinExistence type="predicted"/>
<name>A0A8J3AQX5_9BURK</name>
<evidence type="ECO:0000313" key="7">
    <source>
        <dbReference type="Proteomes" id="UP000642180"/>
    </source>
</evidence>
<organism evidence="6 7">
    <name type="scientific">Oxalicibacterium faecigallinarum</name>
    <dbReference type="NCBI Taxonomy" id="573741"/>
    <lineage>
        <taxon>Bacteria</taxon>
        <taxon>Pseudomonadati</taxon>
        <taxon>Pseudomonadota</taxon>
        <taxon>Betaproteobacteria</taxon>
        <taxon>Burkholderiales</taxon>
        <taxon>Oxalobacteraceae</taxon>
        <taxon>Oxalicibacterium</taxon>
    </lineage>
</organism>
<dbReference type="InterPro" id="IPR023352">
    <property type="entry name" value="MAPEG-like_dom_sf"/>
</dbReference>
<dbReference type="PANTHER" id="PTHR35371">
    <property type="entry name" value="INNER MEMBRANE PROTEIN"/>
    <property type="match status" value="1"/>
</dbReference>
<keyword evidence="7" id="KW-1185">Reference proteome</keyword>
<dbReference type="Proteomes" id="UP000642180">
    <property type="component" value="Unassembled WGS sequence"/>
</dbReference>